<accession>A0A423TAC7</accession>
<feature type="region of interest" description="Disordered" evidence="1">
    <location>
        <begin position="1130"/>
        <end position="1250"/>
    </location>
</feature>
<feature type="compositionally biased region" description="Low complexity" evidence="1">
    <location>
        <begin position="1316"/>
        <end position="1330"/>
    </location>
</feature>
<feature type="compositionally biased region" description="Polar residues" evidence="1">
    <location>
        <begin position="433"/>
        <end position="445"/>
    </location>
</feature>
<sequence length="1579" mass="172818">MENSEMLPGSVEGGGPSAISVMVTTITTPTTLSTRETLNNMDSVRRRSSPIKLVGLGGLERQNYCCGHWFPSSKSYHRHLAEKAASDLTHEMKLIEIGMIRCTNCSMWVHMDSMSGHLRKVHGIVKVAKNTKVLPTNTGKDVMGISGETLKSGTNFVIKVSGQAGARNTNGDVSAVANSSGLKLVTTSSGSLYQKVQLQQAVNSGSSKLLLPKTGPSNSIPLVSLGPRIVMKSAVKAVAANNSVPISSGSKIIPLQSSGQVIPAARTMAGMTTVQIAGGTMLASSSGTSQTSSVPTSFVQSKKSANLNGQNFGRLIKKCATLKPKNQPVVDVQPPDSNSLEAYSKMKDRGKASISGDLNLKPAQSKKSRKQVLQPSVEPEASLLSVSPSVLKLKKKGRKLSGDTEVFAEDKVSSPKPSVNHKGYRRKLKDNPIENNTPKSSKQNTKGVRGGMKKKRGPGRPRKERVIETPDLSEIDSLFNEVDKEDAENEPYLMTKEEENIPTVELDLFTLPSLNEQVSVLLTEPQNPNFKVYASMDAIFVGDSALGDVTNQIGYVTDANNVVYVNPSHFLFPNVEDLENFVPSPIVTMKGNKIGVSPSKVCKLNSSKPVAPTMLRENKFVTSSHPREASSSEPNVERVSIEERESQFPSAKLKGSERVPTSAVSELDQTGLLSVKPLRKTNADPIRSEQTTPETVALGTASDSSFREILCPSTSDMLNSINLDNSSLRNLQTESAEKIVEKREVPVVSKVAQSEGEDLFFACKNTIEMPVNICEGDGEGDQSQDGFAVSEDSLLCDSSEKLEEKPAYTSETAKLLLSSLETITGASSENKDARDQIITDCKDWTDEVVSTQRDSVPETSELDVNLENKPAERESIMSPVEKSETCSELEAIEEEMGVDNQSESTISFVDTEPTEPRDSDRKVNTVIPRRRSRTRSADVTLGPVKPSLQNIETVNKKQQLRTRARQKSDSAVLHETHEKIQDLSTLKELRLSEIDVEKRLELAGENEKTVLDTVEEKESVLSSDTNVLAQNHIDTPVPEAVVQSGDLQDYPMTPKDSSTEIVSDLVSVESTVVMPAVVEDPVVDQSAKPASVDTGRRKVGRPRKKRRGKLLQSLDVKVLKDSVEAEPSVVPVSREEVEQNIPENVQESRPVRERRPSSKLIESLSFESTKKNKSPRAALDHQSLTNPDSDEFTDKQQEQEISQEERISRISCVPTPLLLDDKDNEVLDKDYVSPVRGADLSPSREWHGRGAKLKAQVLIQDQQAGVTDSQILPSSLETSPNPRGSPGSAGQDTVPRLQQPEEFLPSHSSPPKTHISKSPISPRSLKSPRSPSHDDREWQARRAKLKAQVMISDQQSGLSDFIVDSAEEDSAAPEIASPPVKKLKLDGSPGATRDIRSFFSVCKSPESATAEQPDSPLHVSPAIQSPPAPRSHKKRINRYSNKKSDIRSFFSVDTAGKRKLKSPPHHSPKTVRISDGVQSKSPKSSPRKQDVKAVQKLHQTYEKLEKEAFDIAAPALPSNLQNFEGFERCSRQSGLRAKSLLRLVSLLDMKRWYHLGKFPLPVDHLCDWNEEVLNSNIFD</sequence>
<proteinExistence type="predicted"/>
<feature type="compositionally biased region" description="Basic residues" evidence="1">
    <location>
        <begin position="451"/>
        <end position="463"/>
    </location>
</feature>
<evidence type="ECO:0000313" key="2">
    <source>
        <dbReference type="EMBL" id="ROT73388.1"/>
    </source>
</evidence>
<feature type="region of interest" description="Disordered" evidence="1">
    <location>
        <begin position="1084"/>
        <end position="1107"/>
    </location>
</feature>
<keyword evidence="3" id="KW-1185">Reference proteome</keyword>
<dbReference type="Proteomes" id="UP000283509">
    <property type="component" value="Unassembled WGS sequence"/>
</dbReference>
<dbReference type="OrthoDB" id="6358939at2759"/>
<evidence type="ECO:0000313" key="3">
    <source>
        <dbReference type="Proteomes" id="UP000283509"/>
    </source>
</evidence>
<gene>
    <name evidence="2" type="ORF">C7M84_008160</name>
</gene>
<feature type="region of interest" description="Disordered" evidence="1">
    <location>
        <begin position="1453"/>
        <end position="1493"/>
    </location>
</feature>
<name>A0A423TAC7_PENVA</name>
<organism evidence="2 3">
    <name type="scientific">Penaeus vannamei</name>
    <name type="common">Whiteleg shrimp</name>
    <name type="synonym">Litopenaeus vannamei</name>
    <dbReference type="NCBI Taxonomy" id="6689"/>
    <lineage>
        <taxon>Eukaryota</taxon>
        <taxon>Metazoa</taxon>
        <taxon>Ecdysozoa</taxon>
        <taxon>Arthropoda</taxon>
        <taxon>Crustacea</taxon>
        <taxon>Multicrustacea</taxon>
        <taxon>Malacostraca</taxon>
        <taxon>Eumalacostraca</taxon>
        <taxon>Eucarida</taxon>
        <taxon>Decapoda</taxon>
        <taxon>Dendrobranchiata</taxon>
        <taxon>Penaeoidea</taxon>
        <taxon>Penaeidae</taxon>
        <taxon>Penaeus</taxon>
    </lineage>
</organism>
<reference evidence="2 3" key="2">
    <citation type="submission" date="2019-01" db="EMBL/GenBank/DDBJ databases">
        <title>The decoding of complex shrimp genome reveals the adaptation for benthos swimmer, frequently molting mechanism and breeding impact on genome.</title>
        <authorList>
            <person name="Sun Y."/>
            <person name="Gao Y."/>
            <person name="Yu Y."/>
        </authorList>
    </citation>
    <scope>NUCLEOTIDE SEQUENCE [LARGE SCALE GENOMIC DNA]</scope>
    <source>
        <tissue evidence="2">Muscle</tissue>
    </source>
</reference>
<feature type="region of interest" description="Disordered" evidence="1">
    <location>
        <begin position="1264"/>
        <end position="1389"/>
    </location>
</feature>
<feature type="compositionally biased region" description="Basic and acidic residues" evidence="1">
    <location>
        <begin position="1192"/>
        <end position="1208"/>
    </location>
</feature>
<feature type="compositionally biased region" description="Polar residues" evidence="1">
    <location>
        <begin position="1264"/>
        <end position="1282"/>
    </location>
</feature>
<feature type="compositionally biased region" description="Basic residues" evidence="1">
    <location>
        <begin position="1457"/>
        <end position="1469"/>
    </location>
</feature>
<feature type="compositionally biased region" description="Basic residues" evidence="1">
    <location>
        <begin position="1430"/>
        <end position="1439"/>
    </location>
</feature>
<feature type="compositionally biased region" description="Basic and acidic residues" evidence="1">
    <location>
        <begin position="1331"/>
        <end position="1340"/>
    </location>
</feature>
<feature type="compositionally biased region" description="Basic and acidic residues" evidence="1">
    <location>
        <begin position="625"/>
        <end position="646"/>
    </location>
</feature>
<dbReference type="EMBL" id="QCYY01002029">
    <property type="protein sequence ID" value="ROT73388.1"/>
    <property type="molecule type" value="Genomic_DNA"/>
</dbReference>
<comment type="caution">
    <text evidence="2">The sequence shown here is derived from an EMBL/GenBank/DDBJ whole genome shotgun (WGS) entry which is preliminary data.</text>
</comment>
<reference evidence="2 3" key="1">
    <citation type="submission" date="2018-04" db="EMBL/GenBank/DDBJ databases">
        <authorList>
            <person name="Zhang X."/>
            <person name="Yuan J."/>
            <person name="Li F."/>
            <person name="Xiang J."/>
        </authorList>
    </citation>
    <scope>NUCLEOTIDE SEQUENCE [LARGE SCALE GENOMIC DNA]</scope>
    <source>
        <tissue evidence="2">Muscle</tissue>
    </source>
</reference>
<feature type="compositionally biased region" description="Basic residues" evidence="1">
    <location>
        <begin position="1097"/>
        <end position="1107"/>
    </location>
</feature>
<evidence type="ECO:0000256" key="1">
    <source>
        <dbReference type="SAM" id="MobiDB-lite"/>
    </source>
</evidence>
<feature type="region of interest" description="Disordered" evidence="1">
    <location>
        <begin position="408"/>
        <end position="465"/>
    </location>
</feature>
<feature type="region of interest" description="Disordered" evidence="1">
    <location>
        <begin position="1403"/>
        <end position="1439"/>
    </location>
</feature>
<feature type="compositionally biased region" description="Basic and acidic residues" evidence="1">
    <location>
        <begin position="1219"/>
        <end position="1231"/>
    </location>
</feature>
<feature type="region of interest" description="Disordered" evidence="1">
    <location>
        <begin position="346"/>
        <end position="379"/>
    </location>
</feature>
<feature type="region of interest" description="Disordered" evidence="1">
    <location>
        <begin position="617"/>
        <end position="664"/>
    </location>
</feature>
<protein>
    <submittedName>
        <fullName evidence="2">Uncharacterized protein</fullName>
    </submittedName>
</protein>